<evidence type="ECO:0000313" key="2">
    <source>
        <dbReference type="EMBL" id="MFC4306648.1"/>
    </source>
</evidence>
<feature type="chain" id="PRO_5047342429" description="Lipoprotein" evidence="1">
    <location>
        <begin position="18"/>
        <end position="297"/>
    </location>
</feature>
<dbReference type="Proteomes" id="UP001595755">
    <property type="component" value="Unassembled WGS sequence"/>
</dbReference>
<evidence type="ECO:0008006" key="4">
    <source>
        <dbReference type="Google" id="ProtNLM"/>
    </source>
</evidence>
<dbReference type="RefSeq" id="WP_204602354.1">
    <property type="nucleotide sequence ID" value="NZ_JBHSED010000065.1"/>
</dbReference>
<reference evidence="3" key="1">
    <citation type="journal article" date="2019" name="Int. J. Syst. Evol. Microbiol.">
        <title>The Global Catalogue of Microorganisms (GCM) 10K type strain sequencing project: providing services to taxonomists for standard genome sequencing and annotation.</title>
        <authorList>
            <consortium name="The Broad Institute Genomics Platform"/>
            <consortium name="The Broad Institute Genome Sequencing Center for Infectious Disease"/>
            <person name="Wu L."/>
            <person name="Ma J."/>
        </authorList>
    </citation>
    <scope>NUCLEOTIDE SEQUENCE [LARGE SCALE GENOMIC DNA]</scope>
    <source>
        <strain evidence="3">CGMCC 4.1641</strain>
    </source>
</reference>
<keyword evidence="3" id="KW-1185">Reference proteome</keyword>
<keyword evidence="1" id="KW-0732">Signal</keyword>
<sequence length="297" mass="33691">MKIKIIGLSLASIIVLSGCTTTNSPVPLQETVISEPQETVIAEQQETEKTDNGQAIELELQQISNSILAQNYSEANTKIMNSRFFKEHPSYSVLQNYAYALLQQQQKKKKNQALYIEYLFKIPEEYSGVLSDQIKESQINVLDDLLGMVKRGKYAQAVDETTYSVLRDGSDERISAIHYYATAKYYESKKDTSTVASYLLKIDGNYNGLLVDDITKMKEKYNSEIRETIKYEVIAAERAAKKEPAIGMTAQEVEDSKWGSPDDINKTTTKYGISEQWVYKYHGYIYLDDGIVTAIQE</sequence>
<comment type="caution">
    <text evidence="2">The sequence shown here is derived from an EMBL/GenBank/DDBJ whole genome shotgun (WGS) entry which is preliminary data.</text>
</comment>
<organism evidence="2 3">
    <name type="scientific">Cohnella boryungensis</name>
    <dbReference type="NCBI Taxonomy" id="768479"/>
    <lineage>
        <taxon>Bacteria</taxon>
        <taxon>Bacillati</taxon>
        <taxon>Bacillota</taxon>
        <taxon>Bacilli</taxon>
        <taxon>Bacillales</taxon>
        <taxon>Paenibacillaceae</taxon>
        <taxon>Cohnella</taxon>
    </lineage>
</organism>
<evidence type="ECO:0000256" key="1">
    <source>
        <dbReference type="SAM" id="SignalP"/>
    </source>
</evidence>
<name>A0ABV8SIE9_9BACL</name>
<proteinExistence type="predicted"/>
<feature type="signal peptide" evidence="1">
    <location>
        <begin position="1"/>
        <end position="17"/>
    </location>
</feature>
<protein>
    <recommendedName>
        <fullName evidence="4">Lipoprotein</fullName>
    </recommendedName>
</protein>
<evidence type="ECO:0000313" key="3">
    <source>
        <dbReference type="Proteomes" id="UP001595755"/>
    </source>
</evidence>
<accession>A0ABV8SIE9</accession>
<dbReference type="PROSITE" id="PS51257">
    <property type="entry name" value="PROKAR_LIPOPROTEIN"/>
    <property type="match status" value="1"/>
</dbReference>
<dbReference type="EMBL" id="JBHSED010000065">
    <property type="protein sequence ID" value="MFC4306648.1"/>
    <property type="molecule type" value="Genomic_DNA"/>
</dbReference>
<gene>
    <name evidence="2" type="ORF">ACFO1S_24825</name>
</gene>